<sequence length="56" mass="6057">MIPGILKSINGGCRNPLGNLWIASIEPWKPVSDPSGKMDIADIDRTPKEHTENGAD</sequence>
<evidence type="ECO:0000256" key="1">
    <source>
        <dbReference type="SAM" id="MobiDB-lite"/>
    </source>
</evidence>
<name>G2Y4P4_BOTF4</name>
<dbReference type="HOGENOM" id="CLU_3013927_0_0_1"/>
<protein>
    <submittedName>
        <fullName evidence="2">Uncharacterized protein</fullName>
    </submittedName>
</protein>
<feature type="compositionally biased region" description="Basic and acidic residues" evidence="1">
    <location>
        <begin position="39"/>
        <end position="56"/>
    </location>
</feature>
<dbReference type="EMBL" id="FQ790287">
    <property type="protein sequence ID" value="CCD47634.1"/>
    <property type="molecule type" value="Genomic_DNA"/>
</dbReference>
<organism evidence="2 3">
    <name type="scientific">Botryotinia fuckeliana (strain T4)</name>
    <name type="common">Noble rot fungus</name>
    <name type="synonym">Botrytis cinerea</name>
    <dbReference type="NCBI Taxonomy" id="999810"/>
    <lineage>
        <taxon>Eukaryota</taxon>
        <taxon>Fungi</taxon>
        <taxon>Dikarya</taxon>
        <taxon>Ascomycota</taxon>
        <taxon>Pezizomycotina</taxon>
        <taxon>Leotiomycetes</taxon>
        <taxon>Helotiales</taxon>
        <taxon>Sclerotiniaceae</taxon>
        <taxon>Botrytis</taxon>
    </lineage>
</organism>
<feature type="region of interest" description="Disordered" evidence="1">
    <location>
        <begin position="32"/>
        <end position="56"/>
    </location>
</feature>
<evidence type="ECO:0000313" key="2">
    <source>
        <dbReference type="EMBL" id="CCD47634.1"/>
    </source>
</evidence>
<proteinExistence type="predicted"/>
<accession>G2Y4P4</accession>
<dbReference type="InParanoid" id="G2Y4P4"/>
<dbReference type="Proteomes" id="UP000008177">
    <property type="component" value="Unplaced contigs"/>
</dbReference>
<evidence type="ECO:0000313" key="3">
    <source>
        <dbReference type="Proteomes" id="UP000008177"/>
    </source>
</evidence>
<gene>
    <name evidence="2" type="ORF">BofuT4_uP036140.1</name>
</gene>
<dbReference type="AlphaFoldDB" id="G2Y4P4"/>
<reference evidence="3" key="1">
    <citation type="journal article" date="2011" name="PLoS Genet.">
        <title>Genomic analysis of the necrotrophic fungal pathogens Sclerotinia sclerotiorum and Botrytis cinerea.</title>
        <authorList>
            <person name="Amselem J."/>
            <person name="Cuomo C.A."/>
            <person name="van Kan J.A."/>
            <person name="Viaud M."/>
            <person name="Benito E.P."/>
            <person name="Couloux A."/>
            <person name="Coutinho P.M."/>
            <person name="de Vries R.P."/>
            <person name="Dyer P.S."/>
            <person name="Fillinger S."/>
            <person name="Fournier E."/>
            <person name="Gout L."/>
            <person name="Hahn M."/>
            <person name="Kohn L."/>
            <person name="Lapalu N."/>
            <person name="Plummer K.M."/>
            <person name="Pradier J.M."/>
            <person name="Quevillon E."/>
            <person name="Sharon A."/>
            <person name="Simon A."/>
            <person name="ten Have A."/>
            <person name="Tudzynski B."/>
            <person name="Tudzynski P."/>
            <person name="Wincker P."/>
            <person name="Andrew M."/>
            <person name="Anthouard V."/>
            <person name="Beever R.E."/>
            <person name="Beffa R."/>
            <person name="Benoit I."/>
            <person name="Bouzid O."/>
            <person name="Brault B."/>
            <person name="Chen Z."/>
            <person name="Choquer M."/>
            <person name="Collemare J."/>
            <person name="Cotton P."/>
            <person name="Danchin E.G."/>
            <person name="Da Silva C."/>
            <person name="Gautier A."/>
            <person name="Giraud C."/>
            <person name="Giraud T."/>
            <person name="Gonzalez C."/>
            <person name="Grossetete S."/>
            <person name="Guldener U."/>
            <person name="Henrissat B."/>
            <person name="Howlett B.J."/>
            <person name="Kodira C."/>
            <person name="Kretschmer M."/>
            <person name="Lappartient A."/>
            <person name="Leroch M."/>
            <person name="Levis C."/>
            <person name="Mauceli E."/>
            <person name="Neuveglise C."/>
            <person name="Oeser B."/>
            <person name="Pearson M."/>
            <person name="Poulain J."/>
            <person name="Poussereau N."/>
            <person name="Quesneville H."/>
            <person name="Rascle C."/>
            <person name="Schumacher J."/>
            <person name="Segurens B."/>
            <person name="Sexton A."/>
            <person name="Silva E."/>
            <person name="Sirven C."/>
            <person name="Soanes D.M."/>
            <person name="Talbot N.J."/>
            <person name="Templeton M."/>
            <person name="Yandava C."/>
            <person name="Yarden O."/>
            <person name="Zeng Q."/>
            <person name="Rollins J.A."/>
            <person name="Lebrun M.H."/>
            <person name="Dickman M."/>
        </authorList>
    </citation>
    <scope>NUCLEOTIDE SEQUENCE [LARGE SCALE GENOMIC DNA]</scope>
    <source>
        <strain evidence="3">T4</strain>
    </source>
</reference>